<evidence type="ECO:0000256" key="2">
    <source>
        <dbReference type="ARBA" id="ARBA00007613"/>
    </source>
</evidence>
<dbReference type="RefSeq" id="WP_183120994.1">
    <property type="nucleotide sequence ID" value="NZ_JABEQF010000025.1"/>
</dbReference>
<dbReference type="InterPro" id="IPR010130">
    <property type="entry name" value="T1SS_OMP_TolC"/>
</dbReference>
<dbReference type="PANTHER" id="PTHR30026">
    <property type="entry name" value="OUTER MEMBRANE PROTEIN TOLC"/>
    <property type="match status" value="1"/>
</dbReference>
<dbReference type="GO" id="GO:0015562">
    <property type="term" value="F:efflux transmembrane transporter activity"/>
    <property type="evidence" value="ECO:0007669"/>
    <property type="project" value="InterPro"/>
</dbReference>
<keyword evidence="4" id="KW-1134">Transmembrane beta strand</keyword>
<evidence type="ECO:0000256" key="1">
    <source>
        <dbReference type="ARBA" id="ARBA00004442"/>
    </source>
</evidence>
<accession>A0A7W4JW58</accession>
<keyword evidence="9" id="KW-1185">Reference proteome</keyword>
<keyword evidence="5" id="KW-0812">Transmembrane</keyword>
<dbReference type="NCBIfam" id="TIGR01844">
    <property type="entry name" value="type_I_sec_TolC"/>
    <property type="match status" value="1"/>
</dbReference>
<dbReference type="Pfam" id="PF02321">
    <property type="entry name" value="OEP"/>
    <property type="match status" value="2"/>
</dbReference>
<evidence type="ECO:0000256" key="5">
    <source>
        <dbReference type="ARBA" id="ARBA00022692"/>
    </source>
</evidence>
<protein>
    <submittedName>
        <fullName evidence="8">TolC family outer membrane protein</fullName>
    </submittedName>
</protein>
<dbReference type="GO" id="GO:1990281">
    <property type="term" value="C:efflux pump complex"/>
    <property type="evidence" value="ECO:0007669"/>
    <property type="project" value="TreeGrafter"/>
</dbReference>
<sequence length="471" mass="51601">MKKTRITTGPERSGIYIAVVMTILFGPTLSAGKERHDAYSLNDALATAYNSAPQLLRERALLQQTDEGVPKALSGWRPTVSVAVGANYNQSNYITYPFGGSFRYNQQFAAPGYNAGITVTQPLFAGGRTVASTRQAMHTVMQERAHLVQIEQQIFQNVVSAYVSLTQAHRLLDLTKRNEDTLAGQVRLTTSQFGLNQATQTDVLQARSQYEAARAATRQAESDLGVAEAAFQRQVGTAPPKDLTPPQPLVLPVAQEIDATRLAVTNSPQAIGAQYALAAEQDTVKVAFAALMPQISAQASFQHQINQNDAKFTEDGEMATIQASIPLYQGGSEYAAIRAARRAVDAARHDLDDQRRIAIQAADSAWRKWQADRDQLARNREAVSLGEAALRAIQQQELLGVRTTFEVLQQQQLLFQQQRTLIQNIANTVQDSYALAAAIGRLTARDLALDVALYDPATHLKEVKWKIVGTE</sequence>
<keyword evidence="7" id="KW-0998">Cell outer membrane</keyword>
<comment type="similarity">
    <text evidence="2">Belongs to the outer membrane factor (OMF) (TC 1.B.17) family.</text>
</comment>
<dbReference type="GO" id="GO:0015288">
    <property type="term" value="F:porin activity"/>
    <property type="evidence" value="ECO:0007669"/>
    <property type="project" value="TreeGrafter"/>
</dbReference>
<dbReference type="GO" id="GO:0009279">
    <property type="term" value="C:cell outer membrane"/>
    <property type="evidence" value="ECO:0007669"/>
    <property type="project" value="UniProtKB-SubCell"/>
</dbReference>
<evidence type="ECO:0000313" key="8">
    <source>
        <dbReference type="EMBL" id="MBB2191887.1"/>
    </source>
</evidence>
<gene>
    <name evidence="8" type="ORF">HLH34_18305</name>
</gene>
<evidence type="ECO:0000256" key="4">
    <source>
        <dbReference type="ARBA" id="ARBA00022452"/>
    </source>
</evidence>
<proteinExistence type="inferred from homology"/>
<name>A0A7W4JW58_9PROT</name>
<organism evidence="8 9">
    <name type="scientific">Gluconacetobacter azotocaptans</name>
    <dbReference type="NCBI Taxonomy" id="142834"/>
    <lineage>
        <taxon>Bacteria</taxon>
        <taxon>Pseudomonadati</taxon>
        <taxon>Pseudomonadota</taxon>
        <taxon>Alphaproteobacteria</taxon>
        <taxon>Acetobacterales</taxon>
        <taxon>Acetobacteraceae</taxon>
        <taxon>Gluconacetobacter</taxon>
    </lineage>
</organism>
<evidence type="ECO:0000313" key="9">
    <source>
        <dbReference type="Proteomes" id="UP000555756"/>
    </source>
</evidence>
<dbReference type="SUPFAM" id="SSF56954">
    <property type="entry name" value="Outer membrane efflux proteins (OEP)"/>
    <property type="match status" value="1"/>
</dbReference>
<dbReference type="InterPro" id="IPR003423">
    <property type="entry name" value="OMP_efflux"/>
</dbReference>
<dbReference type="PANTHER" id="PTHR30026:SF22">
    <property type="entry name" value="OUTER MEMBRANE EFFLUX PROTEIN"/>
    <property type="match status" value="1"/>
</dbReference>
<comment type="subcellular location">
    <subcellularLocation>
        <location evidence="1">Cell outer membrane</location>
    </subcellularLocation>
</comment>
<keyword evidence="6" id="KW-0472">Membrane</keyword>
<evidence type="ECO:0000256" key="3">
    <source>
        <dbReference type="ARBA" id="ARBA00022448"/>
    </source>
</evidence>
<keyword evidence="3" id="KW-0813">Transport</keyword>
<dbReference type="Gene3D" id="1.20.1600.10">
    <property type="entry name" value="Outer membrane efflux proteins (OEP)"/>
    <property type="match status" value="1"/>
</dbReference>
<dbReference type="EMBL" id="JABEQF010000025">
    <property type="protein sequence ID" value="MBB2191887.1"/>
    <property type="molecule type" value="Genomic_DNA"/>
</dbReference>
<dbReference type="Proteomes" id="UP000555756">
    <property type="component" value="Unassembled WGS sequence"/>
</dbReference>
<dbReference type="InterPro" id="IPR051906">
    <property type="entry name" value="TolC-like"/>
</dbReference>
<evidence type="ECO:0000256" key="6">
    <source>
        <dbReference type="ARBA" id="ARBA00023136"/>
    </source>
</evidence>
<reference evidence="8 9" key="1">
    <citation type="submission" date="2020-04" db="EMBL/GenBank/DDBJ databases">
        <title>Description of novel Gluconacetobacter.</title>
        <authorList>
            <person name="Sombolestani A."/>
        </authorList>
    </citation>
    <scope>NUCLEOTIDE SEQUENCE [LARGE SCALE GENOMIC DNA]</scope>
    <source>
        <strain evidence="8 9">LMG 21311</strain>
    </source>
</reference>
<dbReference type="AlphaFoldDB" id="A0A7W4JW58"/>
<evidence type="ECO:0000256" key="7">
    <source>
        <dbReference type="ARBA" id="ARBA00023237"/>
    </source>
</evidence>
<comment type="caution">
    <text evidence="8">The sequence shown here is derived from an EMBL/GenBank/DDBJ whole genome shotgun (WGS) entry which is preliminary data.</text>
</comment>